<evidence type="ECO:0000313" key="2">
    <source>
        <dbReference type="Proteomes" id="UP000237271"/>
    </source>
</evidence>
<accession>A0A2P4YLR4</accession>
<comment type="caution">
    <text evidence="1">The sequence shown here is derived from an EMBL/GenBank/DDBJ whole genome shotgun (WGS) entry which is preliminary data.</text>
</comment>
<organism evidence="1 2">
    <name type="scientific">Phytophthora palmivora</name>
    <dbReference type="NCBI Taxonomy" id="4796"/>
    <lineage>
        <taxon>Eukaryota</taxon>
        <taxon>Sar</taxon>
        <taxon>Stramenopiles</taxon>
        <taxon>Oomycota</taxon>
        <taxon>Peronosporomycetes</taxon>
        <taxon>Peronosporales</taxon>
        <taxon>Peronosporaceae</taxon>
        <taxon>Phytophthora</taxon>
    </lineage>
</organism>
<dbReference type="Proteomes" id="UP000237271">
    <property type="component" value="Unassembled WGS sequence"/>
</dbReference>
<name>A0A2P4YLR4_9STRA</name>
<gene>
    <name evidence="1" type="ORF">PHPALM_3694</name>
</gene>
<protein>
    <submittedName>
        <fullName evidence="1">Uncharacterized protein</fullName>
    </submittedName>
</protein>
<evidence type="ECO:0000313" key="1">
    <source>
        <dbReference type="EMBL" id="POM78745.1"/>
    </source>
</evidence>
<reference evidence="1 2" key="1">
    <citation type="journal article" date="2017" name="Genome Biol. Evol.">
        <title>Phytophthora megakarya and P. palmivora, closely related causal agents of cacao black pod rot, underwent increases in genome sizes and gene numbers by different mechanisms.</title>
        <authorList>
            <person name="Ali S.S."/>
            <person name="Shao J."/>
            <person name="Lary D.J."/>
            <person name="Kronmiller B."/>
            <person name="Shen D."/>
            <person name="Strem M.D."/>
            <person name="Amoako-Attah I."/>
            <person name="Akrofi A.Y."/>
            <person name="Begoude B.A."/>
            <person name="Ten Hoopen G.M."/>
            <person name="Coulibaly K."/>
            <person name="Kebe B.I."/>
            <person name="Melnick R.L."/>
            <person name="Guiltinan M.J."/>
            <person name="Tyler B.M."/>
            <person name="Meinhardt L.W."/>
            <person name="Bailey B.A."/>
        </authorList>
    </citation>
    <scope>NUCLEOTIDE SEQUENCE [LARGE SCALE GENOMIC DNA]</scope>
    <source>
        <strain evidence="2">sbr112.9</strain>
    </source>
</reference>
<dbReference type="EMBL" id="NCKW01001919">
    <property type="protein sequence ID" value="POM78745.1"/>
    <property type="molecule type" value="Genomic_DNA"/>
</dbReference>
<dbReference type="OrthoDB" id="120790at2759"/>
<proteinExistence type="predicted"/>
<sequence>MDKQTFKFIATQKDDGMDDFSGHWTSAVEKYAENINVVLMRIPPGYMSPCQPADIAWQQLRAHQESGVPGKFKLEAQSRATLMTWMTNAWENLAIDLHWGPGFESL</sequence>
<dbReference type="AlphaFoldDB" id="A0A2P4YLR4"/>
<keyword evidence="2" id="KW-1185">Reference proteome</keyword>